<gene>
    <name evidence="3" type="ORF">SAMN05421770_11181</name>
</gene>
<dbReference type="EMBL" id="FZOU01000011">
    <property type="protein sequence ID" value="SNT40302.1"/>
    <property type="molecule type" value="Genomic_DNA"/>
</dbReference>
<keyword evidence="4" id="KW-1185">Reference proteome</keyword>
<dbReference type="Pfam" id="PF13899">
    <property type="entry name" value="Thioredoxin_7"/>
    <property type="match status" value="1"/>
</dbReference>
<evidence type="ECO:0000313" key="3">
    <source>
        <dbReference type="EMBL" id="SNT40302.1"/>
    </source>
</evidence>
<sequence>MTLNPLKIARTALFASTLALVAAPALHAQMTPPAGKKHLYSETADPRADIAAALKQARREHKRVIVDFGGDWCGDCQVLDIYFHQAPNEELLTKNFVVVHVWIGHIDTHLDIPEGYGINIHKGVPALAVLDANGKVVYAQATGEFENMRNMSSQSVTDFLTKWKR</sequence>
<feature type="chain" id="PRO_5012805694" evidence="1">
    <location>
        <begin position="29"/>
        <end position="165"/>
    </location>
</feature>
<evidence type="ECO:0000259" key="2">
    <source>
        <dbReference type="PROSITE" id="PS51352"/>
    </source>
</evidence>
<dbReference type="InterPro" id="IPR036249">
    <property type="entry name" value="Thioredoxin-like_sf"/>
</dbReference>
<dbReference type="SUPFAM" id="SSF52833">
    <property type="entry name" value="Thioredoxin-like"/>
    <property type="match status" value="1"/>
</dbReference>
<reference evidence="3 4" key="1">
    <citation type="submission" date="2017-06" db="EMBL/GenBank/DDBJ databases">
        <authorList>
            <person name="Kim H.J."/>
            <person name="Triplett B.A."/>
        </authorList>
    </citation>
    <scope>NUCLEOTIDE SEQUENCE [LARGE SCALE GENOMIC DNA]</scope>
    <source>
        <strain evidence="3 4">DSM 18704</strain>
    </source>
</reference>
<accession>A0A239MDP6</accession>
<organism evidence="3 4">
    <name type="scientific">Granulicella rosea</name>
    <dbReference type="NCBI Taxonomy" id="474952"/>
    <lineage>
        <taxon>Bacteria</taxon>
        <taxon>Pseudomonadati</taxon>
        <taxon>Acidobacteriota</taxon>
        <taxon>Terriglobia</taxon>
        <taxon>Terriglobales</taxon>
        <taxon>Acidobacteriaceae</taxon>
        <taxon>Granulicella</taxon>
    </lineage>
</organism>
<dbReference type="AlphaFoldDB" id="A0A239MDP6"/>
<protein>
    <submittedName>
        <fullName evidence="3">Thioredoxin-like</fullName>
    </submittedName>
</protein>
<evidence type="ECO:0000313" key="4">
    <source>
        <dbReference type="Proteomes" id="UP000198356"/>
    </source>
</evidence>
<proteinExistence type="predicted"/>
<name>A0A239MDP6_9BACT</name>
<dbReference type="RefSeq" id="WP_176441887.1">
    <property type="nucleotide sequence ID" value="NZ_FZOU01000011.1"/>
</dbReference>
<dbReference type="Proteomes" id="UP000198356">
    <property type="component" value="Unassembled WGS sequence"/>
</dbReference>
<dbReference type="PROSITE" id="PS51352">
    <property type="entry name" value="THIOREDOXIN_2"/>
    <property type="match status" value="1"/>
</dbReference>
<evidence type="ECO:0000256" key="1">
    <source>
        <dbReference type="SAM" id="SignalP"/>
    </source>
</evidence>
<keyword evidence="1" id="KW-0732">Signal</keyword>
<feature type="signal peptide" evidence="1">
    <location>
        <begin position="1"/>
        <end position="28"/>
    </location>
</feature>
<dbReference type="Gene3D" id="3.40.30.10">
    <property type="entry name" value="Glutaredoxin"/>
    <property type="match status" value="1"/>
</dbReference>
<dbReference type="InterPro" id="IPR013766">
    <property type="entry name" value="Thioredoxin_domain"/>
</dbReference>
<feature type="domain" description="Thioredoxin" evidence="2">
    <location>
        <begin position="17"/>
        <end position="162"/>
    </location>
</feature>